<organism evidence="15 16">
    <name type="scientific">Protea cynaroides</name>
    <dbReference type="NCBI Taxonomy" id="273540"/>
    <lineage>
        <taxon>Eukaryota</taxon>
        <taxon>Viridiplantae</taxon>
        <taxon>Streptophyta</taxon>
        <taxon>Embryophyta</taxon>
        <taxon>Tracheophyta</taxon>
        <taxon>Spermatophyta</taxon>
        <taxon>Magnoliopsida</taxon>
        <taxon>Proteales</taxon>
        <taxon>Proteaceae</taxon>
        <taxon>Protea</taxon>
    </lineage>
</organism>
<keyword evidence="8 12" id="KW-0067">ATP-binding</keyword>
<keyword evidence="16" id="KW-1185">Reference proteome</keyword>
<dbReference type="InterPro" id="IPR001245">
    <property type="entry name" value="Ser-Thr/Tyr_kinase_cat_dom"/>
</dbReference>
<keyword evidence="9 13" id="KW-1133">Transmembrane helix</keyword>
<comment type="subcellular location">
    <subcellularLocation>
        <location evidence="1">Membrane</location>
        <topology evidence="1">Single-pass type I membrane protein</topology>
    </subcellularLocation>
</comment>
<evidence type="ECO:0000313" key="16">
    <source>
        <dbReference type="Proteomes" id="UP001141806"/>
    </source>
</evidence>
<dbReference type="Gene3D" id="3.30.200.20">
    <property type="entry name" value="Phosphorylase Kinase, domain 1"/>
    <property type="match status" value="1"/>
</dbReference>
<evidence type="ECO:0000256" key="4">
    <source>
        <dbReference type="ARBA" id="ARBA00022692"/>
    </source>
</evidence>
<sequence>METFCANDNSTFYIRSPESNNTFRIFPANMTTDPMTISFVMAYNPLFSCGPVSKANYFDQPSATITLSLDYSTGTHLNCTAPIPAGALEGLQNVSCLGCPGQDPKNVCFYAPGLVTYQNCENYNMYTKKGFNVSAEKDLRGYLQRGFELRYTKSTDCRGCETTGGRCGNNPSSSSSDSFVCFCNSAIHTFNCSDGMMVDRATWARRRSSGPSKALIVAVCASVSVVFLLVLTMAVIFYVSRKDHKRNLKEAVSNISPTRYSYSQIKKITNNLSTKLGEGGYGRVYKGTIRQKGIEVSVAVKLLKSKQSGKQFMNEVATVGRVHHQHLVNLLGYCASGDKRALVYEFVEKGSMDNYIFFNKTAGKLSHKQIYSIALETARGILYLHQGCRSRILHCDIKPQNVLLDSNFTAKVADFGLAKMMDKDMSHVSITTARGTPGYVAPEMWLKNYGPVTDKSDVYSFGMTLLEMIGGRKNYDVEANDEFSQAYFPLWAFNKVKIGELPLSLLQMRKQDNDDEDHDHQEVLIIVERICLVGLWCIQHIPSNRPSMDGVIQMLEGRVQTHIPPNPFPPETADNFQNLAHHHLLHQIPRNGLPDEIEGCSNAHDEPSFYFSVASGGNGPPEGVEGYSHAYDEPSVYFSVASGDEVKAGDR</sequence>
<feature type="domain" description="Protein kinase" evidence="14">
    <location>
        <begin position="270"/>
        <end position="569"/>
    </location>
</feature>
<dbReference type="PROSITE" id="PS00108">
    <property type="entry name" value="PROTEIN_KINASE_ST"/>
    <property type="match status" value="1"/>
</dbReference>
<dbReference type="FunFam" id="3.30.200.20:FF:000178">
    <property type="entry name" value="serine/threonine-protein kinase PBS1-like"/>
    <property type="match status" value="1"/>
</dbReference>
<evidence type="ECO:0000256" key="13">
    <source>
        <dbReference type="SAM" id="Phobius"/>
    </source>
</evidence>
<dbReference type="InterPro" id="IPR045874">
    <property type="entry name" value="LRK10/LRL21-25-like"/>
</dbReference>
<dbReference type="PANTHER" id="PTHR27009">
    <property type="entry name" value="RUST RESISTANCE KINASE LR10-RELATED"/>
    <property type="match status" value="1"/>
</dbReference>
<dbReference type="Pfam" id="PF07714">
    <property type="entry name" value="PK_Tyr_Ser-Thr"/>
    <property type="match status" value="1"/>
</dbReference>
<dbReference type="GO" id="GO:0016020">
    <property type="term" value="C:membrane"/>
    <property type="evidence" value="ECO:0007669"/>
    <property type="project" value="UniProtKB-SubCell"/>
</dbReference>
<evidence type="ECO:0000256" key="12">
    <source>
        <dbReference type="PROSITE-ProRule" id="PRU10141"/>
    </source>
</evidence>
<feature type="binding site" evidence="12">
    <location>
        <position position="301"/>
    </location>
    <ligand>
        <name>ATP</name>
        <dbReference type="ChEBI" id="CHEBI:30616"/>
    </ligand>
</feature>
<keyword evidence="3" id="KW-0808">Transferase</keyword>
<accession>A0A9Q0K6X5</accession>
<dbReference type="PROSITE" id="PS00107">
    <property type="entry name" value="PROTEIN_KINASE_ATP"/>
    <property type="match status" value="1"/>
</dbReference>
<keyword evidence="10 13" id="KW-0472">Membrane</keyword>
<evidence type="ECO:0000256" key="10">
    <source>
        <dbReference type="ARBA" id="ARBA00023136"/>
    </source>
</evidence>
<comment type="caution">
    <text evidence="15">The sequence shown here is derived from an EMBL/GenBank/DDBJ whole genome shotgun (WGS) entry which is preliminary data.</text>
</comment>
<evidence type="ECO:0000256" key="8">
    <source>
        <dbReference type="ARBA" id="ARBA00022840"/>
    </source>
</evidence>
<dbReference type="Gene3D" id="1.10.510.10">
    <property type="entry name" value="Transferase(Phosphotransferase) domain 1"/>
    <property type="match status" value="1"/>
</dbReference>
<dbReference type="FunFam" id="1.10.510.10:FF:000537">
    <property type="entry name" value="Putative receptor-like protein kinase"/>
    <property type="match status" value="1"/>
</dbReference>
<evidence type="ECO:0000313" key="15">
    <source>
        <dbReference type="EMBL" id="KAJ4964880.1"/>
    </source>
</evidence>
<reference evidence="15" key="1">
    <citation type="journal article" date="2023" name="Plant J.">
        <title>The genome of the king protea, Protea cynaroides.</title>
        <authorList>
            <person name="Chang J."/>
            <person name="Duong T.A."/>
            <person name="Schoeman C."/>
            <person name="Ma X."/>
            <person name="Roodt D."/>
            <person name="Barker N."/>
            <person name="Li Z."/>
            <person name="Van de Peer Y."/>
            <person name="Mizrachi E."/>
        </authorList>
    </citation>
    <scope>NUCLEOTIDE SEQUENCE</scope>
    <source>
        <tissue evidence="15">Young leaves</tissue>
    </source>
</reference>
<name>A0A9Q0K6X5_9MAGN</name>
<gene>
    <name evidence="15" type="ORF">NE237_016729</name>
</gene>
<feature type="transmembrane region" description="Helical" evidence="13">
    <location>
        <begin position="214"/>
        <end position="239"/>
    </location>
</feature>
<dbReference type="OrthoDB" id="1918632at2759"/>
<keyword evidence="4 13" id="KW-0812">Transmembrane</keyword>
<dbReference type="InterPro" id="IPR000719">
    <property type="entry name" value="Prot_kinase_dom"/>
</dbReference>
<keyword evidence="6 12" id="KW-0547">Nucleotide-binding</keyword>
<protein>
    <recommendedName>
        <fullName evidence="14">Protein kinase domain-containing protein</fullName>
    </recommendedName>
</protein>
<dbReference type="InterPro" id="IPR011009">
    <property type="entry name" value="Kinase-like_dom_sf"/>
</dbReference>
<keyword evidence="2" id="KW-0723">Serine/threonine-protein kinase</keyword>
<keyword evidence="5" id="KW-0732">Signal</keyword>
<evidence type="ECO:0000256" key="11">
    <source>
        <dbReference type="ARBA" id="ARBA00023180"/>
    </source>
</evidence>
<proteinExistence type="predicted"/>
<evidence type="ECO:0000259" key="14">
    <source>
        <dbReference type="PROSITE" id="PS50011"/>
    </source>
</evidence>
<evidence type="ECO:0000256" key="2">
    <source>
        <dbReference type="ARBA" id="ARBA00022527"/>
    </source>
</evidence>
<dbReference type="Pfam" id="PF14380">
    <property type="entry name" value="WAK_assoc"/>
    <property type="match status" value="1"/>
</dbReference>
<dbReference type="InterPro" id="IPR032872">
    <property type="entry name" value="WAK_assoc_C"/>
</dbReference>
<dbReference type="SMART" id="SM00220">
    <property type="entry name" value="S_TKc"/>
    <property type="match status" value="1"/>
</dbReference>
<dbReference type="GO" id="GO:0004674">
    <property type="term" value="F:protein serine/threonine kinase activity"/>
    <property type="evidence" value="ECO:0007669"/>
    <property type="project" value="UniProtKB-KW"/>
</dbReference>
<dbReference type="InterPro" id="IPR017441">
    <property type="entry name" value="Protein_kinase_ATP_BS"/>
</dbReference>
<dbReference type="PROSITE" id="PS50011">
    <property type="entry name" value="PROTEIN_KINASE_DOM"/>
    <property type="match status" value="1"/>
</dbReference>
<evidence type="ECO:0000256" key="3">
    <source>
        <dbReference type="ARBA" id="ARBA00022679"/>
    </source>
</evidence>
<dbReference type="InterPro" id="IPR008271">
    <property type="entry name" value="Ser/Thr_kinase_AS"/>
</dbReference>
<dbReference type="EMBL" id="JAMYWD010000007">
    <property type="protein sequence ID" value="KAJ4964880.1"/>
    <property type="molecule type" value="Genomic_DNA"/>
</dbReference>
<dbReference type="GO" id="GO:0005524">
    <property type="term" value="F:ATP binding"/>
    <property type="evidence" value="ECO:0007669"/>
    <property type="project" value="UniProtKB-UniRule"/>
</dbReference>
<keyword evidence="7" id="KW-0418">Kinase</keyword>
<evidence type="ECO:0000256" key="5">
    <source>
        <dbReference type="ARBA" id="ARBA00022729"/>
    </source>
</evidence>
<evidence type="ECO:0000256" key="9">
    <source>
        <dbReference type="ARBA" id="ARBA00022989"/>
    </source>
</evidence>
<evidence type="ECO:0000256" key="1">
    <source>
        <dbReference type="ARBA" id="ARBA00004479"/>
    </source>
</evidence>
<evidence type="ECO:0000256" key="6">
    <source>
        <dbReference type="ARBA" id="ARBA00022741"/>
    </source>
</evidence>
<dbReference type="SUPFAM" id="SSF56112">
    <property type="entry name" value="Protein kinase-like (PK-like)"/>
    <property type="match status" value="1"/>
</dbReference>
<dbReference type="Proteomes" id="UP001141806">
    <property type="component" value="Unassembled WGS sequence"/>
</dbReference>
<dbReference type="AlphaFoldDB" id="A0A9Q0K6X5"/>
<evidence type="ECO:0000256" key="7">
    <source>
        <dbReference type="ARBA" id="ARBA00022777"/>
    </source>
</evidence>
<keyword evidence="11" id="KW-0325">Glycoprotein</keyword>